<dbReference type="KEGG" id="plue:EWM63_19700"/>
<protein>
    <submittedName>
        <fullName evidence="1">Uncharacterized protein</fullName>
    </submittedName>
</protein>
<dbReference type="RefSeq" id="WP_130188056.1">
    <property type="nucleotide sequence ID" value="NZ_CP035913.1"/>
</dbReference>
<reference evidence="1 2" key="1">
    <citation type="submission" date="2019-02" db="EMBL/GenBank/DDBJ databases">
        <title>Draft Genome Sequences of Six Type Strains of the Genus Massilia.</title>
        <authorList>
            <person name="Miess H."/>
            <person name="Frediansyhah A."/>
            <person name="Gross H."/>
        </authorList>
    </citation>
    <scope>NUCLEOTIDE SEQUENCE [LARGE SCALE GENOMIC DNA]</scope>
    <source>
        <strain evidence="1 2">DSM 17473</strain>
    </source>
</reference>
<keyword evidence="2" id="KW-1185">Reference proteome</keyword>
<sequence>MNQPLPDERILTALRIEVDPIPEDARGTRFTMVDENGESLTAPVSLRAGELENLHDVLGKIATHASPAAGALPFGMPDEPRVILGFDDYVSPNFLLYCTFALPSGDGGYLPVTARALVPDAALARLVEALGQVRDAGQGMADWTVAG</sequence>
<dbReference type="Proteomes" id="UP000290637">
    <property type="component" value="Chromosome"/>
</dbReference>
<name>A0A4P6L094_9BURK</name>
<evidence type="ECO:0000313" key="1">
    <source>
        <dbReference type="EMBL" id="QBE64941.1"/>
    </source>
</evidence>
<dbReference type="OrthoDB" id="8754794at2"/>
<dbReference type="EMBL" id="CP035913">
    <property type="protein sequence ID" value="QBE64941.1"/>
    <property type="molecule type" value="Genomic_DNA"/>
</dbReference>
<organism evidence="1 2">
    <name type="scientific">Pseudoduganella lutea</name>
    <dbReference type="NCBI Taxonomy" id="321985"/>
    <lineage>
        <taxon>Bacteria</taxon>
        <taxon>Pseudomonadati</taxon>
        <taxon>Pseudomonadota</taxon>
        <taxon>Betaproteobacteria</taxon>
        <taxon>Burkholderiales</taxon>
        <taxon>Oxalobacteraceae</taxon>
        <taxon>Telluria group</taxon>
        <taxon>Pseudoduganella</taxon>
    </lineage>
</organism>
<proteinExistence type="predicted"/>
<gene>
    <name evidence="1" type="ORF">EWM63_19700</name>
</gene>
<dbReference type="AlphaFoldDB" id="A0A4P6L094"/>
<accession>A0A4P6L094</accession>
<evidence type="ECO:0000313" key="2">
    <source>
        <dbReference type="Proteomes" id="UP000290637"/>
    </source>
</evidence>